<dbReference type="Proteomes" id="UP000193411">
    <property type="component" value="Unassembled WGS sequence"/>
</dbReference>
<dbReference type="Gene3D" id="1.25.40.20">
    <property type="entry name" value="Ankyrin repeat-containing domain"/>
    <property type="match status" value="1"/>
</dbReference>
<evidence type="ECO:0000313" key="1">
    <source>
        <dbReference type="EMBL" id="ORZ38340.1"/>
    </source>
</evidence>
<dbReference type="InterPro" id="IPR036770">
    <property type="entry name" value="Ankyrin_rpt-contain_sf"/>
</dbReference>
<gene>
    <name evidence="1" type="ORF">BCR44DRAFT_34144</name>
</gene>
<dbReference type="PANTHER" id="PTHR46586:SF3">
    <property type="entry name" value="ANKYRIN REPEAT-CONTAINING PROTEIN"/>
    <property type="match status" value="1"/>
</dbReference>
<keyword evidence="2" id="KW-1185">Reference proteome</keyword>
<protein>
    <submittedName>
        <fullName evidence="1">Uncharacterized protein</fullName>
    </submittedName>
</protein>
<dbReference type="EMBL" id="MCFL01000009">
    <property type="protein sequence ID" value="ORZ38340.1"/>
    <property type="molecule type" value="Genomic_DNA"/>
</dbReference>
<reference evidence="1 2" key="1">
    <citation type="submission" date="2016-07" db="EMBL/GenBank/DDBJ databases">
        <title>Pervasive Adenine N6-methylation of Active Genes in Fungi.</title>
        <authorList>
            <consortium name="DOE Joint Genome Institute"/>
            <person name="Mondo S.J."/>
            <person name="Dannebaum R.O."/>
            <person name="Kuo R.C."/>
            <person name="Labutti K."/>
            <person name="Haridas S."/>
            <person name="Kuo A."/>
            <person name="Salamov A."/>
            <person name="Ahrendt S.R."/>
            <person name="Lipzen A."/>
            <person name="Sullivan W."/>
            <person name="Andreopoulos W.B."/>
            <person name="Clum A."/>
            <person name="Lindquist E."/>
            <person name="Daum C."/>
            <person name="Ramamoorthy G.K."/>
            <person name="Gryganskyi A."/>
            <person name="Culley D."/>
            <person name="Magnuson J.K."/>
            <person name="James T.Y."/>
            <person name="O'Malley M.A."/>
            <person name="Stajich J.E."/>
            <person name="Spatafora J.W."/>
            <person name="Visel A."/>
            <person name="Grigoriev I.V."/>
        </authorList>
    </citation>
    <scope>NUCLEOTIDE SEQUENCE [LARGE SCALE GENOMIC DNA]</scope>
    <source>
        <strain evidence="1 2">PL171</strain>
    </source>
</reference>
<comment type="caution">
    <text evidence="1">The sequence shown here is derived from an EMBL/GenBank/DDBJ whole genome shotgun (WGS) entry which is preliminary data.</text>
</comment>
<organism evidence="1 2">
    <name type="scientific">Catenaria anguillulae PL171</name>
    <dbReference type="NCBI Taxonomy" id="765915"/>
    <lineage>
        <taxon>Eukaryota</taxon>
        <taxon>Fungi</taxon>
        <taxon>Fungi incertae sedis</taxon>
        <taxon>Blastocladiomycota</taxon>
        <taxon>Blastocladiomycetes</taxon>
        <taxon>Blastocladiales</taxon>
        <taxon>Catenariaceae</taxon>
        <taxon>Catenaria</taxon>
    </lineage>
</organism>
<proteinExistence type="predicted"/>
<name>A0A1Y2HUS0_9FUNG</name>
<accession>A0A1Y2HUS0</accession>
<dbReference type="OrthoDB" id="187035at2759"/>
<dbReference type="AlphaFoldDB" id="A0A1Y2HUS0"/>
<dbReference type="PANTHER" id="PTHR46586">
    <property type="entry name" value="ANKYRIN REPEAT-CONTAINING PROTEIN"/>
    <property type="match status" value="1"/>
</dbReference>
<dbReference type="SUPFAM" id="SSF140860">
    <property type="entry name" value="Pseudo ankyrin repeat-like"/>
    <property type="match status" value="1"/>
</dbReference>
<sequence length="608" mass="69727">MDNLMPAPSLPLQLIEHLLAVAVRASTYQPGRAIIPPTLLALINVLGPRSEFPGISKAAIMCCWWVDLDLASRMGNLDLICFLDHMSKAYPHRPLQWTNKAMDCASGNGFIHVLGWWWRRFGHVCWYTKDAVTGAAESGHLEVVQWWTRMVERKLVTAFKISELESWILSAATKSGHLAVCEWWLKHRPEAVKQHQLPPDLFSVAIVHALRVNDPKFTLFHWWLSHIPPSGHDSALNNIAASNKFKLMNAVKQHSCLNHAAALELPLLLHRFNLLRRLASLCIMCACVADDSTRIVEWLARLGGSSASSGQVGNKNNRRAFLNGYTIASEAGSVRVLDWLRARYPLNRLSASHERLVDQALLSAAENGHQHVLQWWISASGFLLKPQRREFVLAASAHAHMLPWLWDSKLVAEWPRDLLEHAARNNRTFVFDWWAKVYSPGKTSWANTQINRMTRESVTEWAFSCGSIEILEWWTSSPWFDSEMVDGKTLIAGTRAWPTKPAAYAWWMQSDLFGTIPNEVFASFFCTSYTILLDRYIRAVQVIPAEKDEEWCRFVNERVTEAARRGSICMLDWWWMQRRTQQKPDWDIFKSNNPFPQHVQAWIKLHQL</sequence>
<evidence type="ECO:0000313" key="2">
    <source>
        <dbReference type="Proteomes" id="UP000193411"/>
    </source>
</evidence>
<dbReference type="InterPro" id="IPR052050">
    <property type="entry name" value="SecEffector_AnkRepeat"/>
</dbReference>